<feature type="region of interest" description="Disordered" evidence="6">
    <location>
        <begin position="342"/>
        <end position="420"/>
    </location>
</feature>
<feature type="transmembrane region" description="Helical" evidence="7">
    <location>
        <begin position="211"/>
        <end position="233"/>
    </location>
</feature>
<accession>A0A136IQF8</accession>
<reference evidence="10" key="1">
    <citation type="submission" date="2016-02" db="EMBL/GenBank/DDBJ databases">
        <title>Draft genome sequence of Microdochium bolleyi, a fungal endophyte of beachgrass.</title>
        <authorList>
            <consortium name="DOE Joint Genome Institute"/>
            <person name="David A.S."/>
            <person name="May G."/>
            <person name="Haridas S."/>
            <person name="Lim J."/>
            <person name="Wang M."/>
            <person name="Labutti K."/>
            <person name="Lipzen A."/>
            <person name="Barry K."/>
            <person name="Grigoriev I.V."/>
        </authorList>
    </citation>
    <scope>NUCLEOTIDE SEQUENCE [LARGE SCALE GENOMIC DNA]</scope>
    <source>
        <strain evidence="10">J235TASD1</strain>
    </source>
</reference>
<evidence type="ECO:0000256" key="5">
    <source>
        <dbReference type="ARBA" id="ARBA00038359"/>
    </source>
</evidence>
<dbReference type="InParanoid" id="A0A136IQF8"/>
<feature type="transmembrane region" description="Helical" evidence="7">
    <location>
        <begin position="20"/>
        <end position="40"/>
    </location>
</feature>
<feature type="domain" description="Rhodopsin" evidence="8">
    <location>
        <begin position="36"/>
        <end position="272"/>
    </location>
</feature>
<evidence type="ECO:0000256" key="7">
    <source>
        <dbReference type="SAM" id="Phobius"/>
    </source>
</evidence>
<protein>
    <recommendedName>
        <fullName evidence="8">Rhodopsin domain-containing protein</fullName>
    </recommendedName>
</protein>
<keyword evidence="4 7" id="KW-0472">Membrane</keyword>
<keyword evidence="3 7" id="KW-1133">Transmembrane helix</keyword>
<dbReference type="EMBL" id="KQ964264">
    <property type="protein sequence ID" value="KXJ87145.1"/>
    <property type="molecule type" value="Genomic_DNA"/>
</dbReference>
<sequence>MSVVPPYITAPVLDFVRAELIVNCFVVLLMLVVVSLRIYARVRGAGIGVDDILILIAAPLGVGMLICQGFFAPVGTGYTLATNMQFLANSQFIFFLTFIMEMLYVPCLALSKASMLFFYRRVFSTSSMHRLIDISLVVLLCWTISFMAACIFICTPVNFFWLRVGEGKCGEYVPMIQALIATNAFGDLIIMAMPVQVVWGLQMKKTEKLGIMASFALAISCVVIAIFRVIYLAKVDLAGDITGTMATTVLLFALEPNLAILSVSIPMLRPLYTSWRKRNQSSRLYDDKLNSGSNGLRTIGGGGGGAAIATGGHHSQGHRSKFSKSDPLEETVWEMEHYRPKNEANTATTVAVDGASSSSGGGSMMNSRAPNDNDDAGSEKSLTKYPYLTSGPNTPSASAMRSPSNGGIGVKTTWTVTRDL</sequence>
<evidence type="ECO:0000256" key="2">
    <source>
        <dbReference type="ARBA" id="ARBA00022692"/>
    </source>
</evidence>
<name>A0A136IQF8_9PEZI</name>
<keyword evidence="2 7" id="KW-0812">Transmembrane</keyword>
<dbReference type="Pfam" id="PF20684">
    <property type="entry name" value="Fung_rhodopsin"/>
    <property type="match status" value="1"/>
</dbReference>
<comment type="subcellular location">
    <subcellularLocation>
        <location evidence="1">Membrane</location>
        <topology evidence="1">Multi-pass membrane protein</topology>
    </subcellularLocation>
</comment>
<feature type="transmembrane region" description="Helical" evidence="7">
    <location>
        <begin position="245"/>
        <end position="268"/>
    </location>
</feature>
<feature type="transmembrane region" description="Helical" evidence="7">
    <location>
        <begin position="174"/>
        <end position="199"/>
    </location>
</feature>
<evidence type="ECO:0000256" key="1">
    <source>
        <dbReference type="ARBA" id="ARBA00004141"/>
    </source>
</evidence>
<evidence type="ECO:0000256" key="4">
    <source>
        <dbReference type="ARBA" id="ARBA00023136"/>
    </source>
</evidence>
<keyword evidence="10" id="KW-1185">Reference proteome</keyword>
<feature type="compositionally biased region" description="Polar residues" evidence="6">
    <location>
        <begin position="390"/>
        <end position="405"/>
    </location>
</feature>
<feature type="transmembrane region" description="Helical" evidence="7">
    <location>
        <begin position="131"/>
        <end position="162"/>
    </location>
</feature>
<evidence type="ECO:0000259" key="8">
    <source>
        <dbReference type="Pfam" id="PF20684"/>
    </source>
</evidence>
<dbReference type="InterPro" id="IPR049326">
    <property type="entry name" value="Rhodopsin_dom_fungi"/>
</dbReference>
<dbReference type="InterPro" id="IPR052337">
    <property type="entry name" value="SAT4-like"/>
</dbReference>
<gene>
    <name evidence="9" type="ORF">Micbo1qcDRAFT_32455</name>
</gene>
<feature type="transmembrane region" description="Helical" evidence="7">
    <location>
        <begin position="92"/>
        <end position="119"/>
    </location>
</feature>
<evidence type="ECO:0000256" key="3">
    <source>
        <dbReference type="ARBA" id="ARBA00022989"/>
    </source>
</evidence>
<dbReference type="AlphaFoldDB" id="A0A136IQF8"/>
<evidence type="ECO:0000256" key="6">
    <source>
        <dbReference type="SAM" id="MobiDB-lite"/>
    </source>
</evidence>
<proteinExistence type="inferred from homology"/>
<comment type="similarity">
    <text evidence="5">Belongs to the SAT4 family.</text>
</comment>
<evidence type="ECO:0000313" key="10">
    <source>
        <dbReference type="Proteomes" id="UP000070501"/>
    </source>
</evidence>
<dbReference type="Proteomes" id="UP000070501">
    <property type="component" value="Unassembled WGS sequence"/>
</dbReference>
<feature type="transmembrane region" description="Helical" evidence="7">
    <location>
        <begin position="52"/>
        <end position="72"/>
    </location>
</feature>
<dbReference type="GO" id="GO:0016020">
    <property type="term" value="C:membrane"/>
    <property type="evidence" value="ECO:0007669"/>
    <property type="project" value="UniProtKB-SubCell"/>
</dbReference>
<dbReference type="PANTHER" id="PTHR33048">
    <property type="entry name" value="PTH11-LIKE INTEGRAL MEMBRANE PROTEIN (AFU_ORTHOLOGUE AFUA_5G11245)"/>
    <property type="match status" value="1"/>
</dbReference>
<organism evidence="9 10">
    <name type="scientific">Microdochium bolleyi</name>
    <dbReference type="NCBI Taxonomy" id="196109"/>
    <lineage>
        <taxon>Eukaryota</taxon>
        <taxon>Fungi</taxon>
        <taxon>Dikarya</taxon>
        <taxon>Ascomycota</taxon>
        <taxon>Pezizomycotina</taxon>
        <taxon>Sordariomycetes</taxon>
        <taxon>Xylariomycetidae</taxon>
        <taxon>Xylariales</taxon>
        <taxon>Microdochiaceae</taxon>
        <taxon>Microdochium</taxon>
    </lineage>
</organism>
<evidence type="ECO:0000313" key="9">
    <source>
        <dbReference type="EMBL" id="KXJ87145.1"/>
    </source>
</evidence>
<dbReference type="OrthoDB" id="3529975at2759"/>
<dbReference type="PANTHER" id="PTHR33048:SF47">
    <property type="entry name" value="INTEGRAL MEMBRANE PROTEIN-RELATED"/>
    <property type="match status" value="1"/>
</dbReference>